<proteinExistence type="predicted"/>
<keyword evidence="4" id="KW-0808">Transferase</keyword>
<dbReference type="InterPro" id="IPR002509">
    <property type="entry name" value="NODB_dom"/>
</dbReference>
<feature type="domain" description="Polysaccharide pyruvyl transferase" evidence="3">
    <location>
        <begin position="28"/>
        <end position="264"/>
    </location>
</feature>
<evidence type="ECO:0000259" key="1">
    <source>
        <dbReference type="Pfam" id="PF00534"/>
    </source>
</evidence>
<dbReference type="PANTHER" id="PTHR12526">
    <property type="entry name" value="GLYCOSYLTRANSFERASE"/>
    <property type="match status" value="1"/>
</dbReference>
<reference evidence="4 5" key="1">
    <citation type="submission" date="2021-06" db="EMBL/GenBank/DDBJ databases">
        <title>Gemonas diversity in paddy soil.</title>
        <authorList>
            <person name="Liu G."/>
        </authorList>
    </citation>
    <scope>NUCLEOTIDE SEQUENCE [LARGE SCALE GENOMIC DNA]</scope>
    <source>
        <strain evidence="4 5">RG2</strain>
    </source>
</reference>
<dbReference type="CDD" id="cd03801">
    <property type="entry name" value="GT4_PimA-like"/>
    <property type="match status" value="1"/>
</dbReference>
<gene>
    <name evidence="4" type="ORF">KP001_07360</name>
</gene>
<evidence type="ECO:0000259" key="2">
    <source>
        <dbReference type="Pfam" id="PF01522"/>
    </source>
</evidence>
<dbReference type="GO" id="GO:0016740">
    <property type="term" value="F:transferase activity"/>
    <property type="evidence" value="ECO:0007669"/>
    <property type="project" value="UniProtKB-KW"/>
</dbReference>
<dbReference type="RefSeq" id="WP_217288885.1">
    <property type="nucleotide sequence ID" value="NZ_CP077683.1"/>
</dbReference>
<evidence type="ECO:0000313" key="5">
    <source>
        <dbReference type="Proteomes" id="UP000683559"/>
    </source>
</evidence>
<feature type="domain" description="Glycosyl transferase family 1" evidence="1">
    <location>
        <begin position="523"/>
        <end position="613"/>
    </location>
</feature>
<accession>A0ABX8LJX4</accession>
<dbReference type="Proteomes" id="UP000683559">
    <property type="component" value="Chromosome"/>
</dbReference>
<dbReference type="EMBL" id="CP077683">
    <property type="protein sequence ID" value="QXE92331.1"/>
    <property type="molecule type" value="Genomic_DNA"/>
</dbReference>
<evidence type="ECO:0000313" key="4">
    <source>
        <dbReference type="EMBL" id="QXE92331.1"/>
    </source>
</evidence>
<dbReference type="Pfam" id="PF00534">
    <property type="entry name" value="Glycos_transf_1"/>
    <property type="match status" value="1"/>
</dbReference>
<dbReference type="Pfam" id="PF01522">
    <property type="entry name" value="Polysacc_deac_1"/>
    <property type="match status" value="1"/>
</dbReference>
<dbReference type="Pfam" id="PF04230">
    <property type="entry name" value="PS_pyruv_trans"/>
    <property type="match status" value="1"/>
</dbReference>
<evidence type="ECO:0000259" key="3">
    <source>
        <dbReference type="Pfam" id="PF04230"/>
    </source>
</evidence>
<dbReference type="InterPro" id="IPR001296">
    <property type="entry name" value="Glyco_trans_1"/>
</dbReference>
<protein>
    <submittedName>
        <fullName evidence="4">Polysaccharide pyruvyl transferase family protein</fullName>
    </submittedName>
</protein>
<organism evidence="4 5">
    <name type="scientific">Geomonas subterranea</name>
    <dbReference type="NCBI Taxonomy" id="2847989"/>
    <lineage>
        <taxon>Bacteria</taxon>
        <taxon>Pseudomonadati</taxon>
        <taxon>Thermodesulfobacteriota</taxon>
        <taxon>Desulfuromonadia</taxon>
        <taxon>Geobacterales</taxon>
        <taxon>Geobacteraceae</taxon>
        <taxon>Geomonas</taxon>
    </lineage>
</organism>
<feature type="domain" description="NodB homology" evidence="2">
    <location>
        <begin position="720"/>
        <end position="799"/>
    </location>
</feature>
<name>A0ABX8LJX4_9BACT</name>
<sequence>MKLALLTAAVNGDNSGDAIIESAVTRLVPAGEVLRFPLTSPLGDEELAAINGCDALIICGTNLYQHVFACNLTAAVVERICIPVIPFGIGSSAAIGAIPKMNREGVDAVRAIHRKCVVSGVRDEASLRFLRSIGVDNVVLSGCPVLFHGLGCPDFTPSGEGYTLTPRARLLHIEDAWNARQRETLEFLCRRYHPSVVLQSPYDIPVAEDLAHKYGVEILMDPAWQAGLYLDIVRRQQVNLGFRLHFAMLSIAYGKPAYLVSHDSRAAEFCKLVGLPLLDIRNYSDHALARDIDARVFDADRVRRNWDALSVRMAEFLAANGLPSALVPAAAVPAVNDAVRPKPRRKPRILMLVDVKGWAFDISARKLARALGDRFEFDIRYVKEQPSLDPSRYDLLYVFFWGETWHQQFGFAPERTIKEVSSHRWEDPLYGSCTPEEMVSSYLGDAGTVICTSLRLTDLVKPFHPRVRHTPNGFSHVLFHRDRERTGPLTIGWAGNVNDEVKGYRDILEPACRDRFRLLAAGGALSHGRMNRFYNKLDVLAVCSRHEGEPLPLLEAMAAGCFPVCTDVGIVPELVQHGVNGLIVSERTPEAFAEAFAWCEANLDRVREAGRENARLLRRERNWEVCASSFGRVFDEVYEEVSRPRFRNDDVSWDTSLPEFRRFCGVFHKHGLRQVHGVTLRGCTNTMYRHGDTPVEYEGYDTVANLENGVIRTLSTGRFEERRDLIDYLNTIPDEIALHGLYHTDYSRMTAEEQREDIEAGLLILRRLFPEKRIAFFIAPFNRTNDATFEVCREFGLQVLSADGVHLESVLPALELERETWYRYHHHRFYPESVFSYYDLSVELLDAALARAVARYQARPVEKGGLVTSLRRLAAGLAG</sequence>
<dbReference type="InterPro" id="IPR007345">
    <property type="entry name" value="Polysacch_pyruvyl_Trfase"/>
</dbReference>
<keyword evidence="5" id="KW-1185">Reference proteome</keyword>